<name>A0A316HB52_9SPHI</name>
<comment type="caution">
    <text evidence="2">The sequence shown here is derived from an EMBL/GenBank/DDBJ whole genome shotgun (WGS) entry which is preliminary data.</text>
</comment>
<dbReference type="InterPro" id="IPR029044">
    <property type="entry name" value="Nucleotide-diphossugar_trans"/>
</dbReference>
<sequence length="322" mass="37291">MIKELAIIIPAYKSLYLKEALDSLAHQSNLNFNLYIGDDASPDNLYEIVKHYEDRLTIFYKRFEHNLGGKDLVAHWERCFDMTQDEKWLWLFSDDDIASPECVSSFYRYINDNRSAELLHFNIEMIDNKSEHLAYCPPFPDVMTAADFFEKRIDYKLSSFVVEYIFTRDVYFREGKLQNFDLAWGADDATWIKFAKVNGIHTINGPLVKWRYSGSNVSSLTSDISIITRKLNATISYINWATAFFEKNNIAVNVSQTKMVRFALGSIDNASVFKLAVRLKLVPVLLKGLGKNYSKNLKIISYSYFRVITARAVKGIKKLLRR</sequence>
<dbReference type="AlphaFoldDB" id="A0A316HB52"/>
<dbReference type="RefSeq" id="WP_109608251.1">
    <property type="nucleotide sequence ID" value="NZ_QGHA01000004.1"/>
</dbReference>
<dbReference type="PANTHER" id="PTHR22916">
    <property type="entry name" value="GLYCOSYLTRANSFERASE"/>
    <property type="match status" value="1"/>
</dbReference>
<keyword evidence="3" id="KW-1185">Reference proteome</keyword>
<reference evidence="2 3" key="1">
    <citation type="submission" date="2018-05" db="EMBL/GenBank/DDBJ databases">
        <title>Genomic Encyclopedia of Archaeal and Bacterial Type Strains, Phase II (KMG-II): from individual species to whole genera.</title>
        <authorList>
            <person name="Goeker M."/>
        </authorList>
    </citation>
    <scope>NUCLEOTIDE SEQUENCE [LARGE SCALE GENOMIC DNA]</scope>
    <source>
        <strain evidence="2 3">DSM 19975</strain>
    </source>
</reference>
<evidence type="ECO:0000259" key="1">
    <source>
        <dbReference type="Pfam" id="PF00535"/>
    </source>
</evidence>
<dbReference type="SUPFAM" id="SSF53448">
    <property type="entry name" value="Nucleotide-diphospho-sugar transferases"/>
    <property type="match status" value="1"/>
</dbReference>
<dbReference type="Pfam" id="PF00535">
    <property type="entry name" value="Glycos_transf_2"/>
    <property type="match status" value="1"/>
</dbReference>
<proteinExistence type="predicted"/>
<organism evidence="2 3">
    <name type="scientific">Mucilaginibacter oryzae</name>
    <dbReference type="NCBI Taxonomy" id="468058"/>
    <lineage>
        <taxon>Bacteria</taxon>
        <taxon>Pseudomonadati</taxon>
        <taxon>Bacteroidota</taxon>
        <taxon>Sphingobacteriia</taxon>
        <taxon>Sphingobacteriales</taxon>
        <taxon>Sphingobacteriaceae</taxon>
        <taxon>Mucilaginibacter</taxon>
    </lineage>
</organism>
<evidence type="ECO:0000313" key="3">
    <source>
        <dbReference type="Proteomes" id="UP000245678"/>
    </source>
</evidence>
<dbReference type="GO" id="GO:0016758">
    <property type="term" value="F:hexosyltransferase activity"/>
    <property type="evidence" value="ECO:0007669"/>
    <property type="project" value="UniProtKB-ARBA"/>
</dbReference>
<dbReference type="EMBL" id="QGHA01000004">
    <property type="protein sequence ID" value="PWK77726.1"/>
    <property type="molecule type" value="Genomic_DNA"/>
</dbReference>
<feature type="domain" description="Glycosyltransferase 2-like" evidence="1">
    <location>
        <begin position="7"/>
        <end position="134"/>
    </location>
</feature>
<dbReference type="Proteomes" id="UP000245678">
    <property type="component" value="Unassembled WGS sequence"/>
</dbReference>
<gene>
    <name evidence="2" type="ORF">LX99_02611</name>
</gene>
<protein>
    <submittedName>
        <fullName evidence="2">Glycosyl transferase family 2</fullName>
    </submittedName>
</protein>
<evidence type="ECO:0000313" key="2">
    <source>
        <dbReference type="EMBL" id="PWK77726.1"/>
    </source>
</evidence>
<dbReference type="Gene3D" id="3.90.550.10">
    <property type="entry name" value="Spore Coat Polysaccharide Biosynthesis Protein SpsA, Chain A"/>
    <property type="match status" value="1"/>
</dbReference>
<keyword evidence="2" id="KW-0808">Transferase</keyword>
<dbReference type="PANTHER" id="PTHR22916:SF3">
    <property type="entry name" value="UDP-GLCNAC:BETAGAL BETA-1,3-N-ACETYLGLUCOSAMINYLTRANSFERASE-LIKE PROTEIN 1"/>
    <property type="match status" value="1"/>
</dbReference>
<accession>A0A316HB52</accession>
<dbReference type="InterPro" id="IPR001173">
    <property type="entry name" value="Glyco_trans_2-like"/>
</dbReference>